<evidence type="ECO:0000259" key="3">
    <source>
        <dbReference type="Pfam" id="PF23559"/>
    </source>
</evidence>
<dbReference type="InterPro" id="IPR027417">
    <property type="entry name" value="P-loop_NTPase"/>
</dbReference>
<dbReference type="FunFam" id="1.10.10.10:FF:000322">
    <property type="entry name" value="Probable disease resistance protein At1g63360"/>
    <property type="match status" value="1"/>
</dbReference>
<dbReference type="PANTHER" id="PTHR47186:SF26">
    <property type="entry name" value="LEUCINE-RICH REPEAT DOMAIN, L DOMAIN-CONTAINING PROTEIN-RELATED"/>
    <property type="match status" value="1"/>
</dbReference>
<proteinExistence type="predicted"/>
<feature type="domain" description="Disease resistance protein winged helix" evidence="3">
    <location>
        <begin position="66"/>
        <end position="142"/>
    </location>
</feature>
<gene>
    <name evidence="5" type="ORF">F2P56_011227</name>
</gene>
<dbReference type="SUPFAM" id="SSF52058">
    <property type="entry name" value="L domain-like"/>
    <property type="match status" value="2"/>
</dbReference>
<reference evidence="5" key="2">
    <citation type="submission" date="2020-03" db="EMBL/GenBank/DDBJ databases">
        <title>Walnut 2.0.</title>
        <authorList>
            <person name="Marrano A."/>
            <person name="Britton M."/>
            <person name="Zimin A.V."/>
            <person name="Zaini P.A."/>
            <person name="Workman R."/>
            <person name="Puiu D."/>
            <person name="Bianco L."/>
            <person name="Allen B.J."/>
            <person name="Troggio M."/>
            <person name="Leslie C.A."/>
            <person name="Timp W."/>
            <person name="Dendekar A."/>
            <person name="Salzberg S.L."/>
            <person name="Neale D.B."/>
        </authorList>
    </citation>
    <scope>NUCLEOTIDE SEQUENCE</scope>
    <source>
        <tissue evidence="5">Leaves</tissue>
    </source>
</reference>
<dbReference type="SUPFAM" id="SSF52540">
    <property type="entry name" value="P-loop containing nucleoside triphosphate hydrolases"/>
    <property type="match status" value="1"/>
</dbReference>
<dbReference type="GO" id="GO:0006952">
    <property type="term" value="P:defense response"/>
    <property type="evidence" value="ECO:0007669"/>
    <property type="project" value="UniProtKB-KW"/>
</dbReference>
<organism evidence="5 6">
    <name type="scientific">Juglans regia</name>
    <name type="common">English walnut</name>
    <dbReference type="NCBI Taxonomy" id="51240"/>
    <lineage>
        <taxon>Eukaryota</taxon>
        <taxon>Viridiplantae</taxon>
        <taxon>Streptophyta</taxon>
        <taxon>Embryophyta</taxon>
        <taxon>Tracheophyta</taxon>
        <taxon>Spermatophyta</taxon>
        <taxon>Magnoliopsida</taxon>
        <taxon>eudicotyledons</taxon>
        <taxon>Gunneridae</taxon>
        <taxon>Pentapetalae</taxon>
        <taxon>rosids</taxon>
        <taxon>fabids</taxon>
        <taxon>Fagales</taxon>
        <taxon>Juglandaceae</taxon>
        <taxon>Juglans</taxon>
    </lineage>
</organism>
<dbReference type="InterPro" id="IPR042197">
    <property type="entry name" value="Apaf_helical"/>
</dbReference>
<dbReference type="Proteomes" id="UP000619265">
    <property type="component" value="Unassembled WGS sequence"/>
</dbReference>
<dbReference type="Gene3D" id="3.80.10.10">
    <property type="entry name" value="Ribonuclease Inhibitor"/>
    <property type="match status" value="3"/>
</dbReference>
<reference evidence="5" key="1">
    <citation type="submission" date="2015-10" db="EMBL/GenBank/DDBJ databases">
        <authorList>
            <person name="Martinez-Garcia P.J."/>
            <person name="Crepeau M.W."/>
            <person name="Puiu D."/>
            <person name="Gonzalez-Ibeas D."/>
            <person name="Whalen J."/>
            <person name="Stevens K."/>
            <person name="Paul R."/>
            <person name="Butterfield T."/>
            <person name="Britton M."/>
            <person name="Reagan R."/>
            <person name="Chakraborty S."/>
            <person name="Walawage S.L."/>
            <person name="Vasquez-Gross H.A."/>
            <person name="Cardeno C."/>
            <person name="Famula R."/>
            <person name="Pratt K."/>
            <person name="Kuruganti S."/>
            <person name="Aradhya M.K."/>
            <person name="Leslie C.A."/>
            <person name="Dandekar A.M."/>
            <person name="Salzberg S.L."/>
            <person name="Wegrzyn J.L."/>
            <person name="Langley C.H."/>
            <person name="Neale D.B."/>
        </authorList>
    </citation>
    <scope>NUCLEOTIDE SEQUENCE</scope>
    <source>
        <tissue evidence="5">Leaves</tissue>
    </source>
</reference>
<evidence type="ECO:0000259" key="4">
    <source>
        <dbReference type="Pfam" id="PF25019"/>
    </source>
</evidence>
<evidence type="ECO:0008006" key="7">
    <source>
        <dbReference type="Google" id="ProtNLM"/>
    </source>
</evidence>
<dbReference type="InterPro" id="IPR056789">
    <property type="entry name" value="LRR_R13L1-DRL21"/>
</dbReference>
<dbReference type="AlphaFoldDB" id="A0A833XL44"/>
<dbReference type="Gene3D" id="1.10.8.430">
    <property type="entry name" value="Helical domain of apoptotic protease-activating factors"/>
    <property type="match status" value="1"/>
</dbReference>
<dbReference type="InterPro" id="IPR032675">
    <property type="entry name" value="LRR_dom_sf"/>
</dbReference>
<dbReference type="EMBL" id="LIHL02000005">
    <property type="protein sequence ID" value="KAF5470732.1"/>
    <property type="molecule type" value="Genomic_DNA"/>
</dbReference>
<dbReference type="Pfam" id="PF25019">
    <property type="entry name" value="LRR_R13L1-DRL21"/>
    <property type="match status" value="1"/>
</dbReference>
<dbReference type="InterPro" id="IPR058922">
    <property type="entry name" value="WHD_DRP"/>
</dbReference>
<dbReference type="Pfam" id="PF23559">
    <property type="entry name" value="WHD_DRP"/>
    <property type="match status" value="1"/>
</dbReference>
<dbReference type="Gramene" id="Jr05_10270_p1">
    <property type="protein sequence ID" value="cds.Jr05_10270_p1"/>
    <property type="gene ID" value="Jr05_10270"/>
</dbReference>
<accession>A0A833XL44</accession>
<name>A0A833XL44_JUGRE</name>
<dbReference type="PANTHER" id="PTHR47186">
    <property type="entry name" value="LEUCINE-RICH REPEAT-CONTAINING PROTEIN 57"/>
    <property type="match status" value="1"/>
</dbReference>
<evidence type="ECO:0000313" key="5">
    <source>
        <dbReference type="EMBL" id="KAF5470732.1"/>
    </source>
</evidence>
<keyword evidence="2" id="KW-0611">Plant defense</keyword>
<evidence type="ECO:0000256" key="1">
    <source>
        <dbReference type="ARBA" id="ARBA00022737"/>
    </source>
</evidence>
<evidence type="ECO:0000313" key="6">
    <source>
        <dbReference type="Proteomes" id="UP000619265"/>
    </source>
</evidence>
<feature type="domain" description="R13L1/DRL21-like LRR repeat region" evidence="4">
    <location>
        <begin position="320"/>
        <end position="446"/>
    </location>
</feature>
<dbReference type="Gene3D" id="1.10.10.10">
    <property type="entry name" value="Winged helix-like DNA-binding domain superfamily/Winged helix DNA-binding domain"/>
    <property type="match status" value="1"/>
</dbReference>
<evidence type="ECO:0000256" key="2">
    <source>
        <dbReference type="ARBA" id="ARBA00022821"/>
    </source>
</evidence>
<keyword evidence="1" id="KW-0677">Repeat</keyword>
<sequence>MEKCNGLPLAVKTIGALLWSKVDADDWNKILKSEVWDMSTEIIPALRLSYKYLPSHLKRCFAYCSIFPKDHFFSKKKLVLLWMAEGFLQKSKDKTMEQVGHDYCSDLESRSLLFQQSSSVYDPDFGTFGSRFGMHDLVNDLARFVSGQFTCRVEGGNSLQVTNKTHHLSIVENIPKTLEALYEAKGLRTFLPIDVGRFPHVLWPMLRFLRVLSFAWNRNLTELPDSIGKIRHLRYLDLSCTSIRKLPDSICKLCNLQTLRLMWCLNLTVLPRDMHKLVSLRHLHLIETPITEMPLQLGRLKCLQTLDKFVVNKHCGSSNIGELGKLEYIGGNLSIENLQNVKSPVDALDARLKDKKHLEYLSLGYWDNTSSNISESDQITVLESLKPHTNLKSLRINKYGGKNFPDWIAHHSFSKIEYIYLNDCKYCHILPSFGQLHALQRLYISGFHAIARVGMEFYGSDSSTFKPFEALKVLKFHDMPDWVNWLCFDYENEGEAFPRLEELEIVKCPKLTGGLPIHLPSLARLKIVECSQLEASLPRSPTLRQLELTNFNEVLLNELSSGLLQKLVLKGSDALRSLPEGMMDSSSPLQELEIDGCSSLMLLSDDGLPSTLETLKISNCKKLEFPVHLNYSSLKELYLENSCDSLRCFPVNLIADIDVFTIEGCENLESLTDSEQHETDSAASFIRIKNCPNFVSFPDGGLRAQKLKTFEIHDCGSLRSLPDKMHLLLPSLESLSIKKSPMLQSFREGDLPTNLKSISIKDCDKLVAYRTTWGLQKLHSLRELSIRGKCEDVESFPEPALLPMTMISLTISGFSNMTSLDKKGLQHLTVLEELCIHNLPRFKFMPEERLFDSISTLIKLTVSRIPIITSLDNLGLQHLTSLKMVVICDCPNLKFLPKDGLPASISTLDIRRCPLLEKQLQNKKGKEWRKVAHIPRISINFRLI</sequence>
<dbReference type="InterPro" id="IPR036388">
    <property type="entry name" value="WH-like_DNA-bd_sf"/>
</dbReference>
<comment type="caution">
    <text evidence="5">The sequence shown here is derived from an EMBL/GenBank/DDBJ whole genome shotgun (WGS) entry which is preliminary data.</text>
</comment>
<protein>
    <recommendedName>
        <fullName evidence="7">Disease resistance RPP13-like protein 1</fullName>
    </recommendedName>
</protein>